<dbReference type="Gene3D" id="3.40.630.30">
    <property type="match status" value="1"/>
</dbReference>
<feature type="domain" description="N-acetyltransferase" evidence="1">
    <location>
        <begin position="1"/>
        <end position="143"/>
    </location>
</feature>
<keyword evidence="2" id="KW-0808">Transferase</keyword>
<dbReference type="SUPFAM" id="SSF55729">
    <property type="entry name" value="Acyl-CoA N-acyltransferases (Nat)"/>
    <property type="match status" value="1"/>
</dbReference>
<protein>
    <submittedName>
        <fullName evidence="2">GNAT family N-acetyltransferase</fullName>
    </submittedName>
</protein>
<name>A0A5D4SY79_9BACI</name>
<dbReference type="InterPro" id="IPR000182">
    <property type="entry name" value="GNAT_dom"/>
</dbReference>
<comment type="caution">
    <text evidence="2">The sequence shown here is derived from an EMBL/GenBank/DDBJ whole genome shotgun (WGS) entry which is preliminary data.</text>
</comment>
<dbReference type="PANTHER" id="PTHR43072">
    <property type="entry name" value="N-ACETYLTRANSFERASE"/>
    <property type="match status" value="1"/>
</dbReference>
<accession>A0A5D4SY79</accession>
<dbReference type="InterPro" id="IPR017255">
    <property type="entry name" value="AcTrfase_GNAT_prd"/>
</dbReference>
<sequence>MRIRNIKDEDFLRISTNLNTWWGGRDMVDMLPRLFIHHFKDTSFIIEENGETIGFVIGFISPSNSHQAYIHFVGVNPNARRKSIGRTLYEHFFQAVKEKGCTEVSCVTSPVNTGSINFHKRMGFTMKDGDMVINDIPIHQNYDGLGQDRVVFVKSLEVWSESHFKN</sequence>
<evidence type="ECO:0000259" key="1">
    <source>
        <dbReference type="PROSITE" id="PS51186"/>
    </source>
</evidence>
<dbReference type="PIRSF" id="PIRSF037663">
    <property type="entry name" value="Acetyltransf_GNAT_prd"/>
    <property type="match status" value="1"/>
</dbReference>
<dbReference type="RefSeq" id="WP_148988229.1">
    <property type="nucleotide sequence ID" value="NZ_VTEV01000004.1"/>
</dbReference>
<proteinExistence type="predicted"/>
<dbReference type="GO" id="GO:0016747">
    <property type="term" value="F:acyltransferase activity, transferring groups other than amino-acyl groups"/>
    <property type="evidence" value="ECO:0007669"/>
    <property type="project" value="InterPro"/>
</dbReference>
<dbReference type="InterPro" id="IPR016181">
    <property type="entry name" value="Acyl_CoA_acyltransferase"/>
</dbReference>
<dbReference type="AlphaFoldDB" id="A0A5D4SY79"/>
<evidence type="ECO:0000313" key="3">
    <source>
        <dbReference type="Proteomes" id="UP000322524"/>
    </source>
</evidence>
<dbReference type="Pfam" id="PF00583">
    <property type="entry name" value="Acetyltransf_1"/>
    <property type="match status" value="1"/>
</dbReference>
<dbReference type="PROSITE" id="PS51186">
    <property type="entry name" value="GNAT"/>
    <property type="match status" value="1"/>
</dbReference>
<dbReference type="STRING" id="79883.GCA_001636495_02313"/>
<organism evidence="2 3">
    <name type="scientific">Sutcliffiella horikoshii</name>
    <dbReference type="NCBI Taxonomy" id="79883"/>
    <lineage>
        <taxon>Bacteria</taxon>
        <taxon>Bacillati</taxon>
        <taxon>Bacillota</taxon>
        <taxon>Bacilli</taxon>
        <taxon>Bacillales</taxon>
        <taxon>Bacillaceae</taxon>
        <taxon>Sutcliffiella</taxon>
    </lineage>
</organism>
<reference evidence="2 3" key="1">
    <citation type="submission" date="2019-08" db="EMBL/GenBank/DDBJ databases">
        <title>Bacillus genomes from the desert of Cuatro Cienegas, Coahuila.</title>
        <authorList>
            <person name="Olmedo-Alvarez G."/>
        </authorList>
    </citation>
    <scope>NUCLEOTIDE SEQUENCE [LARGE SCALE GENOMIC DNA]</scope>
    <source>
        <strain evidence="2 3">CH28_1T</strain>
    </source>
</reference>
<gene>
    <name evidence="2" type="ORF">FZC76_10970</name>
</gene>
<evidence type="ECO:0000313" key="2">
    <source>
        <dbReference type="EMBL" id="TYS68255.1"/>
    </source>
</evidence>
<dbReference type="CDD" id="cd04301">
    <property type="entry name" value="NAT_SF"/>
    <property type="match status" value="1"/>
</dbReference>
<dbReference type="Proteomes" id="UP000322524">
    <property type="component" value="Unassembled WGS sequence"/>
</dbReference>
<dbReference type="OrthoDB" id="8593648at2"/>
<dbReference type="FunFam" id="3.40.630.30:FF:000133">
    <property type="entry name" value="Acetyltransferase, GNAT family"/>
    <property type="match status" value="1"/>
</dbReference>
<dbReference type="EMBL" id="VTEV01000004">
    <property type="protein sequence ID" value="TYS68255.1"/>
    <property type="molecule type" value="Genomic_DNA"/>
</dbReference>
<dbReference type="PANTHER" id="PTHR43072:SF36">
    <property type="entry name" value="RIBOSOMAL-PROTEIN-ALANINE ACETYLTRANSFERASE"/>
    <property type="match status" value="1"/>
</dbReference>